<sequence length="246" mass="25359">MTTALVTGGTKNIGFAIAARLGQDGFSVAVNGRTPAAVEEAVDRLRALGVTADGFVADVTDEASVDRMCARIEDQLGPVGVLVNNAGVRCHGPLTQTSTTDWNRVLDVVLTGSFLTVRRLLPGMMAAGWGRIVNLAGLSGQMGAASRIAVVTAKSGIIGFTKAVALETAPHGITANAISPGFVDTDRSPSLGDRSAAAAHYERGRETPVGRVGQPEDIAELCAFLCSRQAGYITGQTIAANGGTYM</sequence>
<proteinExistence type="inferred from homology"/>
<dbReference type="InterPro" id="IPR057326">
    <property type="entry name" value="KR_dom"/>
</dbReference>
<dbReference type="Pfam" id="PF13561">
    <property type="entry name" value="adh_short_C2"/>
    <property type="match status" value="1"/>
</dbReference>
<keyword evidence="4" id="KW-1185">Reference proteome</keyword>
<evidence type="ECO:0000259" key="2">
    <source>
        <dbReference type="SMART" id="SM00822"/>
    </source>
</evidence>
<dbReference type="Proteomes" id="UP001501591">
    <property type="component" value="Unassembled WGS sequence"/>
</dbReference>
<reference evidence="4" key="1">
    <citation type="journal article" date="2019" name="Int. J. Syst. Evol. Microbiol.">
        <title>The Global Catalogue of Microorganisms (GCM) 10K type strain sequencing project: providing services to taxonomists for standard genome sequencing and annotation.</title>
        <authorList>
            <consortium name="The Broad Institute Genomics Platform"/>
            <consortium name="The Broad Institute Genome Sequencing Center for Infectious Disease"/>
            <person name="Wu L."/>
            <person name="Ma J."/>
        </authorList>
    </citation>
    <scope>NUCLEOTIDE SEQUENCE [LARGE SCALE GENOMIC DNA]</scope>
    <source>
        <strain evidence="4">JCM 17024</strain>
    </source>
</reference>
<dbReference type="SMART" id="SM00822">
    <property type="entry name" value="PKS_KR"/>
    <property type="match status" value="1"/>
</dbReference>
<evidence type="ECO:0000256" key="1">
    <source>
        <dbReference type="ARBA" id="ARBA00006484"/>
    </source>
</evidence>
<organism evidence="3 4">
    <name type="scientific">Microbacterium soli</name>
    <dbReference type="NCBI Taxonomy" id="446075"/>
    <lineage>
        <taxon>Bacteria</taxon>
        <taxon>Bacillati</taxon>
        <taxon>Actinomycetota</taxon>
        <taxon>Actinomycetes</taxon>
        <taxon>Micrococcales</taxon>
        <taxon>Microbacteriaceae</taxon>
        <taxon>Microbacterium</taxon>
    </lineage>
</organism>
<accession>A0ABP7MSV2</accession>
<evidence type="ECO:0000313" key="4">
    <source>
        <dbReference type="Proteomes" id="UP001501591"/>
    </source>
</evidence>
<dbReference type="EMBL" id="BAABCP010000001">
    <property type="protein sequence ID" value="GAA3929225.1"/>
    <property type="molecule type" value="Genomic_DNA"/>
</dbReference>
<dbReference type="Gene3D" id="3.40.50.720">
    <property type="entry name" value="NAD(P)-binding Rossmann-like Domain"/>
    <property type="match status" value="1"/>
</dbReference>
<dbReference type="SUPFAM" id="SSF51735">
    <property type="entry name" value="NAD(P)-binding Rossmann-fold domains"/>
    <property type="match status" value="1"/>
</dbReference>
<feature type="domain" description="Ketoreductase" evidence="2">
    <location>
        <begin position="2"/>
        <end position="201"/>
    </location>
</feature>
<dbReference type="RefSeq" id="WP_344817920.1">
    <property type="nucleotide sequence ID" value="NZ_BAABCP010000001.1"/>
</dbReference>
<dbReference type="InterPro" id="IPR050259">
    <property type="entry name" value="SDR"/>
</dbReference>
<name>A0ABP7MSV2_9MICO</name>
<comment type="similarity">
    <text evidence="1">Belongs to the short-chain dehydrogenases/reductases (SDR) family.</text>
</comment>
<comment type="caution">
    <text evidence="3">The sequence shown here is derived from an EMBL/GenBank/DDBJ whole genome shotgun (WGS) entry which is preliminary data.</text>
</comment>
<dbReference type="PRINTS" id="PR00080">
    <property type="entry name" value="SDRFAMILY"/>
</dbReference>
<protein>
    <submittedName>
        <fullName evidence="3">3-oxoacyl-[acyl-carrier-protein] reductase</fullName>
    </submittedName>
</protein>
<gene>
    <name evidence="3" type="primary">fabG</name>
    <name evidence="3" type="ORF">GCM10022383_05020</name>
</gene>
<dbReference type="InterPro" id="IPR002347">
    <property type="entry name" value="SDR_fam"/>
</dbReference>
<dbReference type="NCBIfam" id="NF009466">
    <property type="entry name" value="PRK12826.1-2"/>
    <property type="match status" value="1"/>
</dbReference>
<dbReference type="PRINTS" id="PR00081">
    <property type="entry name" value="GDHRDH"/>
</dbReference>
<evidence type="ECO:0000313" key="3">
    <source>
        <dbReference type="EMBL" id="GAA3929225.1"/>
    </source>
</evidence>
<dbReference type="PANTHER" id="PTHR42879">
    <property type="entry name" value="3-OXOACYL-(ACYL-CARRIER-PROTEIN) REDUCTASE"/>
    <property type="match status" value="1"/>
</dbReference>
<dbReference type="InterPro" id="IPR036291">
    <property type="entry name" value="NAD(P)-bd_dom_sf"/>
</dbReference>
<dbReference type="PANTHER" id="PTHR42879:SF2">
    <property type="entry name" value="3-OXOACYL-[ACYL-CARRIER-PROTEIN] REDUCTASE FABG"/>
    <property type="match status" value="1"/>
</dbReference>